<reference evidence="1 2" key="1">
    <citation type="submission" date="2024-07" db="EMBL/GenBank/DDBJ databases">
        <title>Novel bacterial strain Erwinia sp. OPT-41 promoting growth of various crops.</title>
        <authorList>
            <person name="Egorshina A."/>
            <person name="Lukyantsev M.A."/>
            <person name="Golubev S.N."/>
            <person name="Muratova A.Y."/>
            <person name="Bulygina E.A."/>
        </authorList>
    </citation>
    <scope>NUCLEOTIDE SEQUENCE [LARGE SCALE GENOMIC DNA]</scope>
    <source>
        <strain evidence="1 2">OPT-41</strain>
    </source>
</reference>
<evidence type="ECO:0000313" key="1">
    <source>
        <dbReference type="EMBL" id="MFG6078665.1"/>
    </source>
</evidence>
<sequence length="53" mass="6063">MSYFNRIMDQITEITSSSTCPVCQRKSQQSIKKIGKKQTLLCPHCKSIFVNPD</sequence>
<comment type="caution">
    <text evidence="1">The sequence shown here is derived from an EMBL/GenBank/DDBJ whole genome shotgun (WGS) entry which is preliminary data.</text>
</comment>
<dbReference type="EMBL" id="JBGCUC010000025">
    <property type="protein sequence ID" value="MFG6078665.1"/>
    <property type="molecule type" value="Genomic_DNA"/>
</dbReference>
<dbReference type="InterPro" id="IPR057793">
    <property type="entry name" value="YnfU-like"/>
</dbReference>
<proteinExistence type="predicted"/>
<dbReference type="Proteomes" id="UP001605250">
    <property type="component" value="Unassembled WGS sequence"/>
</dbReference>
<evidence type="ECO:0000313" key="2">
    <source>
        <dbReference type="Proteomes" id="UP001605250"/>
    </source>
</evidence>
<dbReference type="NCBIfam" id="NF038384">
    <property type="entry name" value="zinc_YnfU_fam"/>
    <property type="match status" value="1"/>
</dbReference>
<keyword evidence="2" id="KW-1185">Reference proteome</keyword>
<organism evidence="1 2">
    <name type="scientific">Erwinia plantamica</name>
    <dbReference type="NCBI Taxonomy" id="3237104"/>
    <lineage>
        <taxon>Bacteria</taxon>
        <taxon>Pseudomonadati</taxon>
        <taxon>Pseudomonadota</taxon>
        <taxon>Gammaproteobacteria</taxon>
        <taxon>Enterobacterales</taxon>
        <taxon>Erwiniaceae</taxon>
        <taxon>Erwinia</taxon>
    </lineage>
</organism>
<dbReference type="Pfam" id="PF23499">
    <property type="entry name" value="YnfU"/>
    <property type="match status" value="1"/>
</dbReference>
<accession>A0ABW7CR19</accession>
<dbReference type="RefSeq" id="WP_301289502.1">
    <property type="nucleotide sequence ID" value="NZ_JBGCUC010000025.1"/>
</dbReference>
<gene>
    <name evidence="1" type="ORF">AB3U87_20135</name>
</gene>
<name>A0ABW7CR19_9GAMM</name>
<protein>
    <submittedName>
        <fullName evidence="1">YnfU family zinc-binding protein</fullName>
    </submittedName>
</protein>